<organism evidence="1 2">
    <name type="scientific">Cephus cinctus</name>
    <name type="common">Wheat stem sawfly</name>
    <dbReference type="NCBI Taxonomy" id="211228"/>
    <lineage>
        <taxon>Eukaryota</taxon>
        <taxon>Metazoa</taxon>
        <taxon>Ecdysozoa</taxon>
        <taxon>Arthropoda</taxon>
        <taxon>Hexapoda</taxon>
        <taxon>Insecta</taxon>
        <taxon>Pterygota</taxon>
        <taxon>Neoptera</taxon>
        <taxon>Endopterygota</taxon>
        <taxon>Hymenoptera</taxon>
        <taxon>Cephoidea</taxon>
        <taxon>Cephidae</taxon>
        <taxon>Cephus</taxon>
    </lineage>
</organism>
<gene>
    <name evidence="2" type="primary">LOC112494472</name>
</gene>
<dbReference type="RefSeq" id="XP_024941495.1">
    <property type="nucleotide sequence ID" value="XM_025085727.1"/>
</dbReference>
<dbReference type="Proteomes" id="UP000694920">
    <property type="component" value="Unplaced"/>
</dbReference>
<name>A0AAJ7W1W6_CEPCN</name>
<evidence type="ECO:0000313" key="1">
    <source>
        <dbReference type="Proteomes" id="UP000694920"/>
    </source>
</evidence>
<evidence type="ECO:0000313" key="2">
    <source>
        <dbReference type="RefSeq" id="XP_024941495.1"/>
    </source>
</evidence>
<dbReference type="GeneID" id="112494472"/>
<sequence length="178" mass="21009">MVPLFLPIYSPVDHSDFVRLYFAKCLFTVVTESPANVSLYSPRLREHFELIADKTSQKWTPKCLEYQVYLRARASSPFRQIRRHSMARCYEGRRVLVEKCNGSRSRTINSKTNDFTHENIVKKRCQRLVLSDEEYQPAEINVSVTVWEYKQKRTIITPGIFHFDAVRRRTVSLVYNLN</sequence>
<dbReference type="KEGG" id="ccin:112494472"/>
<keyword evidence="1" id="KW-1185">Reference proteome</keyword>
<dbReference type="AlphaFoldDB" id="A0AAJ7W1W6"/>
<protein>
    <submittedName>
        <fullName evidence="2">Uncharacterized protein LOC112494472</fullName>
    </submittedName>
</protein>
<proteinExistence type="predicted"/>
<accession>A0AAJ7W1W6</accession>
<reference evidence="2" key="1">
    <citation type="submission" date="2025-08" db="UniProtKB">
        <authorList>
            <consortium name="RefSeq"/>
        </authorList>
    </citation>
    <scope>IDENTIFICATION</scope>
</reference>